<feature type="domain" description="Shikimate dehydrogenase substrate binding N-terminal" evidence="3">
    <location>
        <begin position="11"/>
        <end position="93"/>
    </location>
</feature>
<dbReference type="Proteomes" id="UP000320048">
    <property type="component" value="Unassembled WGS sequence"/>
</dbReference>
<dbReference type="PANTHER" id="PTHR21089:SF1">
    <property type="entry name" value="BIFUNCTIONAL 3-DEHYDROQUINATE DEHYDRATASE_SHIKIMATE DEHYDROGENASE, CHLOROPLASTIC"/>
    <property type="match status" value="1"/>
</dbReference>
<dbReference type="GO" id="GO:0019632">
    <property type="term" value="P:shikimate metabolic process"/>
    <property type="evidence" value="ECO:0007669"/>
    <property type="project" value="TreeGrafter"/>
</dbReference>
<sequence length="95" mass="10174">MIDGTTTVVGLIGDAVRGSLSPRFHNAAFAALGLDWCYVPFQVARDRLETALRGLPALGVAGVYVTVPHKEAALAYRDETTDYARLIGAVNTIRV</sequence>
<dbReference type="SUPFAM" id="SSF53223">
    <property type="entry name" value="Aminoacid dehydrogenase-like, N-terminal domain"/>
    <property type="match status" value="1"/>
</dbReference>
<dbReference type="GO" id="GO:0004764">
    <property type="term" value="F:shikimate 3-dehydrogenase (NADP+) activity"/>
    <property type="evidence" value="ECO:0007669"/>
    <property type="project" value="InterPro"/>
</dbReference>
<dbReference type="PANTHER" id="PTHR21089">
    <property type="entry name" value="SHIKIMATE DEHYDROGENASE"/>
    <property type="match status" value="1"/>
</dbReference>
<dbReference type="InterPro" id="IPR022893">
    <property type="entry name" value="Shikimate_DH_fam"/>
</dbReference>
<name>A0A537J9L4_9BACT</name>
<evidence type="ECO:0000259" key="3">
    <source>
        <dbReference type="Pfam" id="PF08501"/>
    </source>
</evidence>
<organism evidence="4 5">
    <name type="scientific">Candidatus Segetimicrobium genomatis</name>
    <dbReference type="NCBI Taxonomy" id="2569760"/>
    <lineage>
        <taxon>Bacteria</taxon>
        <taxon>Bacillati</taxon>
        <taxon>Candidatus Sysuimicrobiota</taxon>
        <taxon>Candidatus Sysuimicrobiia</taxon>
        <taxon>Candidatus Sysuimicrobiales</taxon>
        <taxon>Candidatus Segetimicrobiaceae</taxon>
        <taxon>Candidatus Segetimicrobium</taxon>
    </lineage>
</organism>
<dbReference type="InterPro" id="IPR046346">
    <property type="entry name" value="Aminoacid_DH-like_N_sf"/>
</dbReference>
<dbReference type="EMBL" id="VBAO01000231">
    <property type="protein sequence ID" value="TMI80258.1"/>
    <property type="molecule type" value="Genomic_DNA"/>
</dbReference>
<dbReference type="GO" id="GO:0009423">
    <property type="term" value="P:chorismate biosynthetic process"/>
    <property type="evidence" value="ECO:0007669"/>
    <property type="project" value="TreeGrafter"/>
</dbReference>
<proteinExistence type="predicted"/>
<gene>
    <name evidence="4" type="ORF">E6H04_08950</name>
</gene>
<comment type="caution">
    <text evidence="4">The sequence shown here is derived from an EMBL/GenBank/DDBJ whole genome shotgun (WGS) entry which is preliminary data.</text>
</comment>
<evidence type="ECO:0000256" key="1">
    <source>
        <dbReference type="ARBA" id="ARBA00004871"/>
    </source>
</evidence>
<dbReference type="AlphaFoldDB" id="A0A537J9L4"/>
<protein>
    <submittedName>
        <fullName evidence="4">Shikimate dehydrogenase</fullName>
    </submittedName>
</protein>
<evidence type="ECO:0000256" key="2">
    <source>
        <dbReference type="ARBA" id="ARBA00023141"/>
    </source>
</evidence>
<evidence type="ECO:0000313" key="5">
    <source>
        <dbReference type="Proteomes" id="UP000320048"/>
    </source>
</evidence>
<accession>A0A537J9L4</accession>
<keyword evidence="2" id="KW-0028">Amino-acid biosynthesis</keyword>
<dbReference type="Pfam" id="PF08501">
    <property type="entry name" value="Shikimate_dh_N"/>
    <property type="match status" value="1"/>
</dbReference>
<evidence type="ECO:0000313" key="4">
    <source>
        <dbReference type="EMBL" id="TMI80258.1"/>
    </source>
</evidence>
<dbReference type="GO" id="GO:0009073">
    <property type="term" value="P:aromatic amino acid family biosynthetic process"/>
    <property type="evidence" value="ECO:0007669"/>
    <property type="project" value="UniProtKB-KW"/>
</dbReference>
<reference evidence="4 5" key="1">
    <citation type="journal article" date="2019" name="Nat. Microbiol.">
        <title>Mediterranean grassland soil C-N compound turnover is dependent on rainfall and depth, and is mediated by genomically divergent microorganisms.</title>
        <authorList>
            <person name="Diamond S."/>
            <person name="Andeer P.F."/>
            <person name="Li Z."/>
            <person name="Crits-Christoph A."/>
            <person name="Burstein D."/>
            <person name="Anantharaman K."/>
            <person name="Lane K.R."/>
            <person name="Thomas B.C."/>
            <person name="Pan C."/>
            <person name="Northen T.R."/>
            <person name="Banfield J.F."/>
        </authorList>
    </citation>
    <scope>NUCLEOTIDE SEQUENCE [LARGE SCALE GENOMIC DNA]</scope>
    <source>
        <strain evidence="4">NP_7</strain>
    </source>
</reference>
<dbReference type="InterPro" id="IPR013708">
    <property type="entry name" value="Shikimate_DH-bd_N"/>
</dbReference>
<comment type="pathway">
    <text evidence="1">Metabolic intermediate biosynthesis; chorismate biosynthesis; chorismate from D-erythrose 4-phosphate and phosphoenolpyruvate: step 4/7.</text>
</comment>
<feature type="non-terminal residue" evidence="4">
    <location>
        <position position="95"/>
    </location>
</feature>
<dbReference type="Gene3D" id="3.40.50.10860">
    <property type="entry name" value="Leucine Dehydrogenase, chain A, domain 1"/>
    <property type="match status" value="1"/>
</dbReference>
<keyword evidence="2" id="KW-0057">Aromatic amino acid biosynthesis</keyword>